<sequence length="314" mass="33418">MKHLKTLALTILILLITSTAFSARLLYPRFHAFDSNGDPVSGGLVNTYEPGTTTRKASFSDKSLTIENTNPVVLDSDGEADIYLSGSYKIVLTDSSEVVLWTLDNVQGTELTTTPTTVDPTYNFITHSRFGVWSNSGGPFKITGISVYISSSGTSLSMTSTPTASGVSMGYHLTYDGASPSTNKDTGNTVFEITAILGNDITITPAFSGVTSPESGQTTLYLAMPGTITSGTTGPDGWFKATGVDLYRETRSENTYPGSYYALLIDPVSATGDMTYWPGGISGNSEFIAQFEDLELTGVSGCKPPMQAHSYILA</sequence>
<dbReference type="EMBL" id="LAZR01012073">
    <property type="protein sequence ID" value="KKM44363.1"/>
    <property type="molecule type" value="Genomic_DNA"/>
</dbReference>
<gene>
    <name evidence="1" type="ORF">LCGC14_1561700</name>
</gene>
<comment type="caution">
    <text evidence="1">The sequence shown here is derived from an EMBL/GenBank/DDBJ whole genome shotgun (WGS) entry which is preliminary data.</text>
</comment>
<proteinExistence type="predicted"/>
<name>A0A0F9L3M9_9ZZZZ</name>
<dbReference type="AlphaFoldDB" id="A0A0F9L3M9"/>
<accession>A0A0F9L3M9</accession>
<protein>
    <submittedName>
        <fullName evidence="1">Uncharacterized protein</fullName>
    </submittedName>
</protein>
<organism evidence="1">
    <name type="scientific">marine sediment metagenome</name>
    <dbReference type="NCBI Taxonomy" id="412755"/>
    <lineage>
        <taxon>unclassified sequences</taxon>
        <taxon>metagenomes</taxon>
        <taxon>ecological metagenomes</taxon>
    </lineage>
</organism>
<evidence type="ECO:0000313" key="1">
    <source>
        <dbReference type="EMBL" id="KKM44363.1"/>
    </source>
</evidence>
<reference evidence="1" key="1">
    <citation type="journal article" date="2015" name="Nature">
        <title>Complex archaea that bridge the gap between prokaryotes and eukaryotes.</title>
        <authorList>
            <person name="Spang A."/>
            <person name="Saw J.H."/>
            <person name="Jorgensen S.L."/>
            <person name="Zaremba-Niedzwiedzka K."/>
            <person name="Martijn J."/>
            <person name="Lind A.E."/>
            <person name="van Eijk R."/>
            <person name="Schleper C."/>
            <person name="Guy L."/>
            <person name="Ettema T.J."/>
        </authorList>
    </citation>
    <scope>NUCLEOTIDE SEQUENCE</scope>
</reference>